<dbReference type="PANTHER" id="PTHR15239">
    <property type="entry name" value="NUCLEAR EXPORT MEDIATOR FACTOR NEMF"/>
    <property type="match status" value="1"/>
</dbReference>
<evidence type="ECO:0000313" key="4">
    <source>
        <dbReference type="Proteomes" id="UP000778951"/>
    </source>
</evidence>
<dbReference type="Pfam" id="PF05833">
    <property type="entry name" value="NFACT_N"/>
    <property type="match status" value="1"/>
</dbReference>
<comment type="caution">
    <text evidence="3">The sequence shown here is derived from an EMBL/GenBank/DDBJ whole genome shotgun (WGS) entry which is preliminary data.</text>
</comment>
<keyword evidence="4" id="KW-1185">Reference proteome</keyword>
<dbReference type="AlphaFoldDB" id="A0A968GGI9"/>
<dbReference type="GO" id="GO:1990112">
    <property type="term" value="C:RQC complex"/>
    <property type="evidence" value="ECO:0007669"/>
    <property type="project" value="TreeGrafter"/>
</dbReference>
<dbReference type="InterPro" id="IPR051608">
    <property type="entry name" value="RQC_Subunit_NEMF"/>
</dbReference>
<accession>A0A968GGI9</accession>
<keyword evidence="1" id="KW-0175">Coiled coil</keyword>
<dbReference type="PANTHER" id="PTHR15239:SF6">
    <property type="entry name" value="RIBOSOME QUALITY CONTROL COMPLEX SUBUNIT NEMF"/>
    <property type="match status" value="1"/>
</dbReference>
<dbReference type="Pfam" id="PF05670">
    <property type="entry name" value="NFACT-R_1"/>
    <property type="match status" value="1"/>
</dbReference>
<evidence type="ECO:0000259" key="2">
    <source>
        <dbReference type="Pfam" id="PF05670"/>
    </source>
</evidence>
<sequence>MSDDVEKQSEHKDKPEVKRALNGSEIAVVLDEASLVGARIDKIYQDTYDTLVLELYQPPAKHYLVINFSAYSHLYVKSEHPKKYTKSLRFKELLTAKIKGARIITIDYSPYDRSVVFHVKRQDEEYRLVVLLWARASNGYLCDDTWRILDAFYRKKDGAEARALTSYLVQRAESSSHQCLDMTFSPINDSLNEAVKAYYCKEEVTKSEPWLDELRLLKARYTEALAKQVSEETLMERWHQVEERFFTQSFVEHQAYQKAWQAHQQERQTFFARAKQEKQRLIALEKKIALLEKKIAQEQNRFISVKKERLSPTFLRFKVEDWQILVGRNAKENDLLLRRYSRGLDYWLHAHQVAGGFVLIKYQKGAPLLDSVLQCALALAHYYSKARQQTEVEVIFTQVNALKRTKILGKVEVLRAKTLLYRYDRAFIERILAEYQAEF</sequence>
<dbReference type="EMBL" id="JAATLM010000001">
    <property type="protein sequence ID" value="NIZ70083.1"/>
    <property type="molecule type" value="Genomic_DNA"/>
</dbReference>
<gene>
    <name evidence="3" type="ORF">HCT48_07670</name>
</gene>
<dbReference type="GO" id="GO:0043023">
    <property type="term" value="F:ribosomal large subunit binding"/>
    <property type="evidence" value="ECO:0007669"/>
    <property type="project" value="TreeGrafter"/>
</dbReference>
<dbReference type="Proteomes" id="UP000778951">
    <property type="component" value="Unassembled WGS sequence"/>
</dbReference>
<dbReference type="RefSeq" id="WP_167696184.1">
    <property type="nucleotide sequence ID" value="NZ_CP118181.1"/>
</dbReference>
<evidence type="ECO:0000256" key="1">
    <source>
        <dbReference type="SAM" id="Coils"/>
    </source>
</evidence>
<protein>
    <submittedName>
        <fullName evidence="3">DUF814 domain-containing protein</fullName>
    </submittedName>
</protein>
<evidence type="ECO:0000313" key="3">
    <source>
        <dbReference type="EMBL" id="NIZ70083.1"/>
    </source>
</evidence>
<dbReference type="Gene3D" id="2.30.310.10">
    <property type="entry name" value="ibrinogen binding protein from staphylococcus aureus domain"/>
    <property type="match status" value="1"/>
</dbReference>
<feature type="domain" description="NFACT RNA-binding" evidence="2">
    <location>
        <begin position="318"/>
        <end position="407"/>
    </location>
</feature>
<reference evidence="3" key="1">
    <citation type="submission" date="2020-03" db="EMBL/GenBank/DDBJ databases">
        <title>Spirochaetal bacteria isolated from arthropods constitute a novel genus Entomospira genus novum within the order Spirochaetales.</title>
        <authorList>
            <person name="Grana-Miraglia L."/>
            <person name="Sikutova S."/>
            <person name="Fingerle V."/>
            <person name="Sing A."/>
            <person name="Castillo-Ramirez S."/>
            <person name="Margos G."/>
            <person name="Rudolf I."/>
        </authorList>
    </citation>
    <scope>NUCLEOTIDE SEQUENCE</scope>
    <source>
        <strain evidence="3">BR149</strain>
    </source>
</reference>
<proteinExistence type="predicted"/>
<organism evidence="3 4">
    <name type="scientific">Entomospira culicis</name>
    <dbReference type="NCBI Taxonomy" id="2719989"/>
    <lineage>
        <taxon>Bacteria</taxon>
        <taxon>Pseudomonadati</taxon>
        <taxon>Spirochaetota</taxon>
        <taxon>Spirochaetia</taxon>
        <taxon>Spirochaetales</taxon>
        <taxon>Spirochaetaceae</taxon>
        <taxon>Entomospira</taxon>
    </lineage>
</organism>
<dbReference type="GO" id="GO:0072344">
    <property type="term" value="P:rescue of stalled ribosome"/>
    <property type="evidence" value="ECO:0007669"/>
    <property type="project" value="TreeGrafter"/>
</dbReference>
<dbReference type="GO" id="GO:0000049">
    <property type="term" value="F:tRNA binding"/>
    <property type="evidence" value="ECO:0007669"/>
    <property type="project" value="TreeGrafter"/>
</dbReference>
<name>A0A968GGI9_9SPIO</name>
<dbReference type="InterPro" id="IPR008532">
    <property type="entry name" value="NFACT_RNA-bd"/>
</dbReference>
<feature type="coiled-coil region" evidence="1">
    <location>
        <begin position="274"/>
        <end position="308"/>
    </location>
</feature>